<reference evidence="2" key="1">
    <citation type="journal article" date="2021" name="Sci. Rep.">
        <title>Diploid genomic architecture of Nitzschia inconspicua, an elite biomass production diatom.</title>
        <authorList>
            <person name="Oliver A."/>
            <person name="Podell S."/>
            <person name="Pinowska A."/>
            <person name="Traller J.C."/>
            <person name="Smith S.R."/>
            <person name="McClure R."/>
            <person name="Beliaev A."/>
            <person name="Bohutskyi P."/>
            <person name="Hill E.A."/>
            <person name="Rabines A."/>
            <person name="Zheng H."/>
            <person name="Allen L.Z."/>
            <person name="Kuo A."/>
            <person name="Grigoriev I.V."/>
            <person name="Allen A.E."/>
            <person name="Hazlebeck D."/>
            <person name="Allen E.E."/>
        </authorList>
    </citation>
    <scope>NUCLEOTIDE SEQUENCE</scope>
    <source>
        <strain evidence="2">Hildebrandi</strain>
    </source>
</reference>
<organism evidence="2 3">
    <name type="scientific">Nitzschia inconspicua</name>
    <dbReference type="NCBI Taxonomy" id="303405"/>
    <lineage>
        <taxon>Eukaryota</taxon>
        <taxon>Sar</taxon>
        <taxon>Stramenopiles</taxon>
        <taxon>Ochrophyta</taxon>
        <taxon>Bacillariophyta</taxon>
        <taxon>Bacillariophyceae</taxon>
        <taxon>Bacillariophycidae</taxon>
        <taxon>Bacillariales</taxon>
        <taxon>Bacillariaceae</taxon>
        <taxon>Nitzschia</taxon>
    </lineage>
</organism>
<feature type="compositionally biased region" description="Low complexity" evidence="1">
    <location>
        <begin position="39"/>
        <end position="49"/>
    </location>
</feature>
<gene>
    <name evidence="2" type="ORF">IV203_005022</name>
</gene>
<sequence length="108" mass="11926">MSHQLTVSSIWTSFKVAVKPGNGNGIMTHPRRASVKVTHSQSPSSLHNSQSKDDRALPLASRTNIGAWSTIYNARGDNEQGRTIRDHTTLNARRAIYKELENGPKFVA</sequence>
<name>A0A9K3PG28_9STRA</name>
<feature type="region of interest" description="Disordered" evidence="1">
    <location>
        <begin position="22"/>
        <end position="58"/>
    </location>
</feature>
<dbReference type="Proteomes" id="UP000693970">
    <property type="component" value="Unassembled WGS sequence"/>
</dbReference>
<comment type="caution">
    <text evidence="2">The sequence shown here is derived from an EMBL/GenBank/DDBJ whole genome shotgun (WGS) entry which is preliminary data.</text>
</comment>
<evidence type="ECO:0000256" key="1">
    <source>
        <dbReference type="SAM" id="MobiDB-lite"/>
    </source>
</evidence>
<protein>
    <submittedName>
        <fullName evidence="2">Uncharacterized protein</fullName>
    </submittedName>
</protein>
<evidence type="ECO:0000313" key="3">
    <source>
        <dbReference type="Proteomes" id="UP000693970"/>
    </source>
</evidence>
<accession>A0A9K3PG28</accession>
<evidence type="ECO:0000313" key="2">
    <source>
        <dbReference type="EMBL" id="KAG7345955.1"/>
    </source>
</evidence>
<proteinExistence type="predicted"/>
<dbReference type="EMBL" id="JAGRRH010000021">
    <property type="protein sequence ID" value="KAG7345955.1"/>
    <property type="molecule type" value="Genomic_DNA"/>
</dbReference>
<dbReference type="AlphaFoldDB" id="A0A9K3PG28"/>
<reference evidence="2" key="2">
    <citation type="submission" date="2021-04" db="EMBL/GenBank/DDBJ databases">
        <authorList>
            <person name="Podell S."/>
        </authorList>
    </citation>
    <scope>NUCLEOTIDE SEQUENCE</scope>
    <source>
        <strain evidence="2">Hildebrandi</strain>
    </source>
</reference>
<keyword evidence="3" id="KW-1185">Reference proteome</keyword>